<comment type="caution">
    <text evidence="2">The sequence shown here is derived from an EMBL/GenBank/DDBJ whole genome shotgun (WGS) entry which is preliminary data.</text>
</comment>
<evidence type="ECO:0000313" key="2">
    <source>
        <dbReference type="EMBL" id="MDC4240892.1"/>
    </source>
</evidence>
<dbReference type="AlphaFoldDB" id="A0A9X4B1M0"/>
<dbReference type="RefSeq" id="WP_111928636.1">
    <property type="nucleotide sequence ID" value="NZ_CAXSLY010000016.1"/>
</dbReference>
<dbReference type="EMBL" id="JAMRYU010000012">
    <property type="protein sequence ID" value="MDC4240892.1"/>
    <property type="molecule type" value="Genomic_DNA"/>
</dbReference>
<feature type="region of interest" description="Disordered" evidence="1">
    <location>
        <begin position="1"/>
        <end position="23"/>
    </location>
</feature>
<evidence type="ECO:0000256" key="1">
    <source>
        <dbReference type="SAM" id="MobiDB-lite"/>
    </source>
</evidence>
<protein>
    <submittedName>
        <fullName evidence="2">Prealbumin-like fold domain-containing protein</fullName>
    </submittedName>
</protein>
<evidence type="ECO:0000313" key="3">
    <source>
        <dbReference type="Proteomes" id="UP001141183"/>
    </source>
</evidence>
<sequence length="224" mass="26055">MKIVIDDQYHSDENNNNNEDQYTVDENGNLNLFIQVDGEVGEDNSTRTINRDNICNTQEEEIIESDFSEEKCENPYDRLYSNIENKLEGISQDSSQEQYNSQYNSQYSSENNFNSYNGVEEKGRIEIISRLASRDGVELKGARINLYLLNGISPKLYDSKFTDSNGEVVFENLENGCYRVIAIVDRRFFEKPLYYTWNEVTIDKNNKSANICVVNKIKSAYYRR</sequence>
<reference evidence="2" key="1">
    <citation type="submission" date="2022-05" db="EMBL/GenBank/DDBJ databases">
        <title>Draft genome sequence of Clostridium tertium strain CP3 isolated from Peru.</title>
        <authorList>
            <person name="Hurtado R."/>
            <person name="Lima L."/>
            <person name="Sousa T."/>
            <person name="Jaiswal A.K."/>
            <person name="Tiwari S."/>
            <person name="Maturrano L."/>
            <person name="Brenig B."/>
            <person name="Azevedo V."/>
        </authorList>
    </citation>
    <scope>NUCLEOTIDE SEQUENCE</scope>
    <source>
        <strain evidence="2">CP3</strain>
    </source>
</reference>
<gene>
    <name evidence="2" type="ORF">NE398_12060</name>
</gene>
<organism evidence="2 3">
    <name type="scientific">Clostridium tertium</name>
    <dbReference type="NCBI Taxonomy" id="1559"/>
    <lineage>
        <taxon>Bacteria</taxon>
        <taxon>Bacillati</taxon>
        <taxon>Bacillota</taxon>
        <taxon>Clostridia</taxon>
        <taxon>Eubacteriales</taxon>
        <taxon>Clostridiaceae</taxon>
        <taxon>Clostridium</taxon>
    </lineage>
</organism>
<accession>A0A9X4B1M0</accession>
<feature type="compositionally biased region" description="Polar residues" evidence="1">
    <location>
        <begin position="14"/>
        <end position="23"/>
    </location>
</feature>
<dbReference type="Proteomes" id="UP001141183">
    <property type="component" value="Unassembled WGS sequence"/>
</dbReference>
<name>A0A9X4B1M0_9CLOT</name>
<keyword evidence="3" id="KW-1185">Reference proteome</keyword>
<dbReference type="SUPFAM" id="SSF49478">
    <property type="entry name" value="Cna protein B-type domain"/>
    <property type="match status" value="1"/>
</dbReference>
<feature type="compositionally biased region" description="Basic and acidic residues" evidence="1">
    <location>
        <begin position="1"/>
        <end position="13"/>
    </location>
</feature>
<proteinExistence type="predicted"/>